<dbReference type="NCBIfam" id="TIGR04554">
    <property type="entry name" value="3TM_mycoplas"/>
    <property type="match status" value="1"/>
</dbReference>
<keyword evidence="1" id="KW-0472">Membrane</keyword>
<keyword evidence="1" id="KW-1133">Transmembrane helix</keyword>
<proteinExistence type="predicted"/>
<dbReference type="InterPro" id="IPR030889">
    <property type="entry name" value="3TM_Mycoplasma"/>
</dbReference>
<evidence type="ECO:0000313" key="2">
    <source>
        <dbReference type="EMBL" id="ADR25284.1"/>
    </source>
</evidence>
<gene>
    <name evidence="2" type="ordered locus">MBOVPG45_0162</name>
</gene>
<dbReference type="Proteomes" id="UP000008713">
    <property type="component" value="Chromosome"/>
</dbReference>
<accession>A0A454AQG1</accession>
<reference evidence="2 3" key="1">
    <citation type="journal article" date="2011" name="Infect. Immun.">
        <title>Complete genome sequence of Mycoplasma bovis type strain PG45 (ATCC 25523).</title>
        <authorList>
            <person name="Wise K.S."/>
            <person name="Calcutt M.J."/>
            <person name="Foecking M.F."/>
            <person name="Roske K."/>
            <person name="Madupu R."/>
            <person name="Methe B.A."/>
        </authorList>
    </citation>
    <scope>NUCLEOTIDE SEQUENCE [LARGE SCALE GENOMIC DNA]</scope>
    <source>
        <strain evidence="3">ATCC 25523 / DSM 22781 / NCTC 10131 / PG45</strain>
    </source>
</reference>
<name>A0A454AQG1_MYCBG</name>
<dbReference type="KEGG" id="mbv:MBOVPG45_0162"/>
<protein>
    <submittedName>
        <fullName evidence="2">Putative membrane protein</fullName>
    </submittedName>
</protein>
<evidence type="ECO:0000313" key="3">
    <source>
        <dbReference type="Proteomes" id="UP000008713"/>
    </source>
</evidence>
<organism evidence="2 3">
    <name type="scientific">Mycoplasmopsis bovis (strain ATCC 25523 / DSM 22781 / NCTC 10131 / PG45)</name>
    <name type="common">Mycoplasma bovis</name>
    <dbReference type="NCBI Taxonomy" id="289397"/>
    <lineage>
        <taxon>Bacteria</taxon>
        <taxon>Bacillati</taxon>
        <taxon>Mycoplasmatota</taxon>
        <taxon>Mycoplasmoidales</taxon>
        <taxon>Metamycoplasmataceae</taxon>
        <taxon>Mycoplasmopsis</taxon>
    </lineage>
</organism>
<keyword evidence="1" id="KW-0812">Transmembrane</keyword>
<feature type="transmembrane region" description="Helical" evidence="1">
    <location>
        <begin position="78"/>
        <end position="99"/>
    </location>
</feature>
<evidence type="ECO:0000256" key="1">
    <source>
        <dbReference type="SAM" id="Phobius"/>
    </source>
</evidence>
<dbReference type="EMBL" id="CP002188">
    <property type="protein sequence ID" value="ADR25284.1"/>
    <property type="molecule type" value="Genomic_DNA"/>
</dbReference>
<dbReference type="AlphaFoldDB" id="A0A454AQG1"/>
<sequence>MTALGAVGLVLALLSVILLTVVVLKFKDKFSNKVNIAFPAAGYLLGLLGIILAAVAISKNVNPGLGDLASDPVVVIKGTAASGLVFGVLSAVVTIVAFIKFKKQQ</sequence>
<feature type="transmembrane region" description="Helical" evidence="1">
    <location>
        <begin position="6"/>
        <end position="24"/>
    </location>
</feature>
<feature type="transmembrane region" description="Helical" evidence="1">
    <location>
        <begin position="36"/>
        <end position="58"/>
    </location>
</feature>